<organism evidence="2 3">
    <name type="scientific">Mycena rosella</name>
    <name type="common">Pink bonnet</name>
    <name type="synonym">Agaricus rosellus</name>
    <dbReference type="NCBI Taxonomy" id="1033263"/>
    <lineage>
        <taxon>Eukaryota</taxon>
        <taxon>Fungi</taxon>
        <taxon>Dikarya</taxon>
        <taxon>Basidiomycota</taxon>
        <taxon>Agaricomycotina</taxon>
        <taxon>Agaricomycetes</taxon>
        <taxon>Agaricomycetidae</taxon>
        <taxon>Agaricales</taxon>
        <taxon>Marasmiineae</taxon>
        <taxon>Mycenaceae</taxon>
        <taxon>Mycena</taxon>
    </lineage>
</organism>
<keyword evidence="3" id="KW-1185">Reference proteome</keyword>
<gene>
    <name evidence="2" type="ORF">B0H17DRAFT_1148715</name>
</gene>
<protein>
    <submittedName>
        <fullName evidence="2">Uncharacterized protein</fullName>
    </submittedName>
</protein>
<name>A0AAD7C9I0_MYCRO</name>
<dbReference type="AlphaFoldDB" id="A0AAD7C9I0"/>
<feature type="compositionally biased region" description="Acidic residues" evidence="1">
    <location>
        <begin position="45"/>
        <end position="57"/>
    </location>
</feature>
<feature type="compositionally biased region" description="Acidic residues" evidence="1">
    <location>
        <begin position="65"/>
        <end position="79"/>
    </location>
</feature>
<dbReference type="EMBL" id="JARKIE010000413">
    <property type="protein sequence ID" value="KAJ7642865.1"/>
    <property type="molecule type" value="Genomic_DNA"/>
</dbReference>
<proteinExistence type="predicted"/>
<evidence type="ECO:0000313" key="2">
    <source>
        <dbReference type="EMBL" id="KAJ7642865.1"/>
    </source>
</evidence>
<comment type="caution">
    <text evidence="2">The sequence shown here is derived from an EMBL/GenBank/DDBJ whole genome shotgun (WGS) entry which is preliminary data.</text>
</comment>
<sequence length="138" mass="15158">MLRRIAMRFEKKCGTISTLLQAARAQLAAMEEEAAEAEAERAAVEEDERQEEEDDAEQQQREGSGDEDESENDGDDEDAHEGATGTDIGGHAAEEDDSDSGGEVSPPSNRPHSVNVEDDDEQRYSTTRLGCYPNRVEL</sequence>
<dbReference type="Proteomes" id="UP001221757">
    <property type="component" value="Unassembled WGS sequence"/>
</dbReference>
<feature type="region of interest" description="Disordered" evidence="1">
    <location>
        <begin position="24"/>
        <end position="138"/>
    </location>
</feature>
<evidence type="ECO:0000313" key="3">
    <source>
        <dbReference type="Proteomes" id="UP001221757"/>
    </source>
</evidence>
<accession>A0AAD7C9I0</accession>
<evidence type="ECO:0000256" key="1">
    <source>
        <dbReference type="SAM" id="MobiDB-lite"/>
    </source>
</evidence>
<reference evidence="2" key="1">
    <citation type="submission" date="2023-03" db="EMBL/GenBank/DDBJ databases">
        <title>Massive genome expansion in bonnet fungi (Mycena s.s.) driven by repeated elements and novel gene families across ecological guilds.</title>
        <authorList>
            <consortium name="Lawrence Berkeley National Laboratory"/>
            <person name="Harder C.B."/>
            <person name="Miyauchi S."/>
            <person name="Viragh M."/>
            <person name="Kuo A."/>
            <person name="Thoen E."/>
            <person name="Andreopoulos B."/>
            <person name="Lu D."/>
            <person name="Skrede I."/>
            <person name="Drula E."/>
            <person name="Henrissat B."/>
            <person name="Morin E."/>
            <person name="Kohler A."/>
            <person name="Barry K."/>
            <person name="LaButti K."/>
            <person name="Morin E."/>
            <person name="Salamov A."/>
            <person name="Lipzen A."/>
            <person name="Mereny Z."/>
            <person name="Hegedus B."/>
            <person name="Baldrian P."/>
            <person name="Stursova M."/>
            <person name="Weitz H."/>
            <person name="Taylor A."/>
            <person name="Grigoriev I.V."/>
            <person name="Nagy L.G."/>
            <person name="Martin F."/>
            <person name="Kauserud H."/>
        </authorList>
    </citation>
    <scope>NUCLEOTIDE SEQUENCE</scope>
    <source>
        <strain evidence="2">CBHHK067</strain>
    </source>
</reference>